<sequence>MSLSHWDKSLELPDMIIDHDYTQDKSRRLLNCSLSIKSLRKYIPEVNRCDH</sequence>
<accession>A0A0A9AKP5</accession>
<dbReference type="AlphaFoldDB" id="A0A0A9AKP5"/>
<reference evidence="1" key="2">
    <citation type="journal article" date="2015" name="Data Brief">
        <title>Shoot transcriptome of the giant reed, Arundo donax.</title>
        <authorList>
            <person name="Barrero R.A."/>
            <person name="Guerrero F.D."/>
            <person name="Moolhuijzen P."/>
            <person name="Goolsby J.A."/>
            <person name="Tidwell J."/>
            <person name="Bellgard S.E."/>
            <person name="Bellgard M.I."/>
        </authorList>
    </citation>
    <scope>NUCLEOTIDE SEQUENCE</scope>
    <source>
        <tissue evidence="1">Shoot tissue taken approximately 20 cm above the soil surface</tissue>
    </source>
</reference>
<name>A0A0A9AKP5_ARUDO</name>
<protein>
    <submittedName>
        <fullName evidence="1">Uncharacterized protein</fullName>
    </submittedName>
</protein>
<proteinExistence type="predicted"/>
<evidence type="ECO:0000313" key="1">
    <source>
        <dbReference type="EMBL" id="JAD52274.1"/>
    </source>
</evidence>
<reference evidence="1" key="1">
    <citation type="submission" date="2014-09" db="EMBL/GenBank/DDBJ databases">
        <authorList>
            <person name="Magalhaes I.L.F."/>
            <person name="Oliveira U."/>
            <person name="Santos F.R."/>
            <person name="Vidigal T.H.D.A."/>
            <person name="Brescovit A.D."/>
            <person name="Santos A.J."/>
        </authorList>
    </citation>
    <scope>NUCLEOTIDE SEQUENCE</scope>
    <source>
        <tissue evidence="1">Shoot tissue taken approximately 20 cm above the soil surface</tissue>
    </source>
</reference>
<organism evidence="1">
    <name type="scientific">Arundo donax</name>
    <name type="common">Giant reed</name>
    <name type="synonym">Donax arundinaceus</name>
    <dbReference type="NCBI Taxonomy" id="35708"/>
    <lineage>
        <taxon>Eukaryota</taxon>
        <taxon>Viridiplantae</taxon>
        <taxon>Streptophyta</taxon>
        <taxon>Embryophyta</taxon>
        <taxon>Tracheophyta</taxon>
        <taxon>Spermatophyta</taxon>
        <taxon>Magnoliopsida</taxon>
        <taxon>Liliopsida</taxon>
        <taxon>Poales</taxon>
        <taxon>Poaceae</taxon>
        <taxon>PACMAD clade</taxon>
        <taxon>Arundinoideae</taxon>
        <taxon>Arundineae</taxon>
        <taxon>Arundo</taxon>
    </lineage>
</organism>
<dbReference type="EMBL" id="GBRH01245621">
    <property type="protein sequence ID" value="JAD52274.1"/>
    <property type="molecule type" value="Transcribed_RNA"/>
</dbReference>